<proteinExistence type="inferred from homology"/>
<evidence type="ECO:0000256" key="2">
    <source>
        <dbReference type="ARBA" id="ARBA00022170"/>
    </source>
</evidence>
<accession>A0A2G8SQQ9</accession>
<keyword evidence="5" id="KW-1185">Reference proteome</keyword>
<evidence type="ECO:0000313" key="4">
    <source>
        <dbReference type="EMBL" id="PIL36106.1"/>
    </source>
</evidence>
<dbReference type="Pfam" id="PF07896">
    <property type="entry name" value="DUF1674"/>
    <property type="match status" value="1"/>
</dbReference>
<dbReference type="AlphaFoldDB" id="A0A2G8SQQ9"/>
<evidence type="ECO:0000256" key="3">
    <source>
        <dbReference type="SAM" id="MobiDB-lite"/>
    </source>
</evidence>
<gene>
    <name evidence="4" type="ORF">GSI_01766</name>
</gene>
<feature type="compositionally biased region" description="Basic and acidic residues" evidence="3">
    <location>
        <begin position="104"/>
        <end position="115"/>
    </location>
</feature>
<dbReference type="PANTHER" id="PTHR28524:SF3">
    <property type="entry name" value="SUCCINATE DEHYDROGENASE ASSEMBLY FACTOR 4, MITOCHONDRIAL"/>
    <property type="match status" value="1"/>
</dbReference>
<dbReference type="OrthoDB" id="201362at2759"/>
<dbReference type="GO" id="GO:0034553">
    <property type="term" value="P:mitochondrial respiratory chain complex II assembly"/>
    <property type="evidence" value="ECO:0007669"/>
    <property type="project" value="TreeGrafter"/>
</dbReference>
<feature type="region of interest" description="Disordered" evidence="3">
    <location>
        <begin position="88"/>
        <end position="129"/>
    </location>
</feature>
<evidence type="ECO:0000313" key="5">
    <source>
        <dbReference type="Proteomes" id="UP000230002"/>
    </source>
</evidence>
<dbReference type="InterPro" id="IPR012875">
    <property type="entry name" value="SDHF4"/>
</dbReference>
<name>A0A2G8SQQ9_9APHY</name>
<reference evidence="4 5" key="1">
    <citation type="journal article" date="2015" name="Sci. Rep.">
        <title>Chromosome-level genome map provides insights into diverse defense mechanisms in the medicinal fungus Ganoderma sinense.</title>
        <authorList>
            <person name="Zhu Y."/>
            <person name="Xu J."/>
            <person name="Sun C."/>
            <person name="Zhou S."/>
            <person name="Xu H."/>
            <person name="Nelson D.R."/>
            <person name="Qian J."/>
            <person name="Song J."/>
            <person name="Luo H."/>
            <person name="Xiang L."/>
            <person name="Li Y."/>
            <person name="Xu Z."/>
            <person name="Ji A."/>
            <person name="Wang L."/>
            <person name="Lu S."/>
            <person name="Hayward A."/>
            <person name="Sun W."/>
            <person name="Li X."/>
            <person name="Schwartz D.C."/>
            <person name="Wang Y."/>
            <person name="Chen S."/>
        </authorList>
    </citation>
    <scope>NUCLEOTIDE SEQUENCE [LARGE SCALE GENOMIC DNA]</scope>
    <source>
        <strain evidence="4 5">ZZ0214-1</strain>
    </source>
</reference>
<comment type="similarity">
    <text evidence="1">Belongs to the SDHAF4 family.</text>
</comment>
<dbReference type="EMBL" id="AYKW01000002">
    <property type="protein sequence ID" value="PIL36106.1"/>
    <property type="molecule type" value="Genomic_DNA"/>
</dbReference>
<organism evidence="4 5">
    <name type="scientific">Ganoderma sinense ZZ0214-1</name>
    <dbReference type="NCBI Taxonomy" id="1077348"/>
    <lineage>
        <taxon>Eukaryota</taxon>
        <taxon>Fungi</taxon>
        <taxon>Dikarya</taxon>
        <taxon>Basidiomycota</taxon>
        <taxon>Agaricomycotina</taxon>
        <taxon>Agaricomycetes</taxon>
        <taxon>Polyporales</taxon>
        <taxon>Polyporaceae</taxon>
        <taxon>Ganoderma</taxon>
    </lineage>
</organism>
<sequence length="129" mass="14271">MMHHAVITSTLRPRPRNLTVVRAALWLRTMYSAGGSLVRPAPPPLPREQQREFEELVRAAQAPLSGKAEALQAEADMAMHPDARAPLQSEFEGDTNPVTGEQGGPKREPVKRWAEDGGDWSFKGRVSDF</sequence>
<dbReference type="STRING" id="1077348.A0A2G8SQQ9"/>
<dbReference type="PANTHER" id="PTHR28524">
    <property type="entry name" value="SUCCINATE DEHYDROGENASE ASSEMBLY FACTOR 4, MITOCHONDRIAL"/>
    <property type="match status" value="1"/>
</dbReference>
<dbReference type="Proteomes" id="UP000230002">
    <property type="component" value="Unassembled WGS sequence"/>
</dbReference>
<dbReference type="GO" id="GO:0005739">
    <property type="term" value="C:mitochondrion"/>
    <property type="evidence" value="ECO:0007669"/>
    <property type="project" value="TreeGrafter"/>
</dbReference>
<comment type="caution">
    <text evidence="4">The sequence shown here is derived from an EMBL/GenBank/DDBJ whole genome shotgun (WGS) entry which is preliminary data.</text>
</comment>
<evidence type="ECO:0000256" key="1">
    <source>
        <dbReference type="ARBA" id="ARBA00005701"/>
    </source>
</evidence>
<protein>
    <recommendedName>
        <fullName evidence="2">Succinate dehydrogenase assembly factor 4, mitochondrial</fullName>
    </recommendedName>
</protein>